<protein>
    <recommendedName>
        <fullName evidence="3">TRL-like family protein</fullName>
    </recommendedName>
</protein>
<dbReference type="EMBL" id="RQGH01000026">
    <property type="protein sequence ID" value="TGL65504.1"/>
    <property type="molecule type" value="Genomic_DNA"/>
</dbReference>
<reference evidence="1" key="1">
    <citation type="journal article" date="2019" name="PLoS Negl. Trop. Dis.">
        <title>Revisiting the worldwide diversity of Leptospira species in the environment.</title>
        <authorList>
            <person name="Vincent A.T."/>
            <person name="Schiettekatte O."/>
            <person name="Bourhy P."/>
            <person name="Veyrier F.J."/>
            <person name="Picardeau M."/>
        </authorList>
    </citation>
    <scope>NUCLEOTIDE SEQUENCE [LARGE SCALE GENOMIC DNA]</scope>
    <source>
        <strain evidence="1">201702451</strain>
    </source>
</reference>
<dbReference type="AlphaFoldDB" id="A0A4Z0ZS30"/>
<accession>A0A4Z0ZS30</accession>
<sequence>MNQKLRLATSHSLWFRILSLVTFTFIVQNCASSGFGTQGLLYENQRISLMETGNLATKEGFACAKSYLGLISIGDASVEGAQKQGNLKEITSIELETYNFLGIYAKLCTVTKGN</sequence>
<dbReference type="Pfam" id="PF13146">
    <property type="entry name" value="TRL"/>
    <property type="match status" value="1"/>
</dbReference>
<evidence type="ECO:0000313" key="2">
    <source>
        <dbReference type="Proteomes" id="UP000297567"/>
    </source>
</evidence>
<evidence type="ECO:0008006" key="3">
    <source>
        <dbReference type="Google" id="ProtNLM"/>
    </source>
</evidence>
<gene>
    <name evidence="1" type="ORF">EHQ62_13135</name>
</gene>
<proteinExistence type="predicted"/>
<dbReference type="Proteomes" id="UP000297567">
    <property type="component" value="Unassembled WGS sequence"/>
</dbReference>
<keyword evidence="2" id="KW-1185">Reference proteome</keyword>
<name>A0A4Z0ZS30_9LEPT</name>
<evidence type="ECO:0000313" key="1">
    <source>
        <dbReference type="EMBL" id="TGL65504.1"/>
    </source>
</evidence>
<dbReference type="InterPro" id="IPR025113">
    <property type="entry name" value="TRL-like"/>
</dbReference>
<organism evidence="1 2">
    <name type="scientific">Leptospira jelokensis</name>
    <dbReference type="NCBI Taxonomy" id="2484931"/>
    <lineage>
        <taxon>Bacteria</taxon>
        <taxon>Pseudomonadati</taxon>
        <taxon>Spirochaetota</taxon>
        <taxon>Spirochaetia</taxon>
        <taxon>Leptospirales</taxon>
        <taxon>Leptospiraceae</taxon>
        <taxon>Leptospira</taxon>
    </lineage>
</organism>
<comment type="caution">
    <text evidence="1">The sequence shown here is derived from an EMBL/GenBank/DDBJ whole genome shotgun (WGS) entry which is preliminary data.</text>
</comment>
<dbReference type="OrthoDB" id="9800727at2"/>
<dbReference type="RefSeq" id="WP_135643435.1">
    <property type="nucleotide sequence ID" value="NZ_RQGH01000026.1"/>
</dbReference>